<dbReference type="STRING" id="1423804.FD14_GL001322"/>
<feature type="domain" description="Mub B2-like" evidence="4">
    <location>
        <begin position="667"/>
        <end position="772"/>
    </location>
</feature>
<dbReference type="NCBIfam" id="TIGR01167">
    <property type="entry name" value="LPXTG_anchor"/>
    <property type="match status" value="1"/>
</dbReference>
<feature type="domain" description="Mub B2-like" evidence="4">
    <location>
        <begin position="1530"/>
        <end position="1628"/>
    </location>
</feature>
<feature type="domain" description="Mub B2-like" evidence="4">
    <location>
        <begin position="1815"/>
        <end position="1912"/>
    </location>
</feature>
<feature type="compositionally biased region" description="Polar residues" evidence="2">
    <location>
        <begin position="43"/>
        <end position="53"/>
    </location>
</feature>
<feature type="domain" description="Mub B2-like" evidence="4">
    <location>
        <begin position="960"/>
        <end position="1056"/>
    </location>
</feature>
<evidence type="ECO:0000313" key="5">
    <source>
        <dbReference type="EMBL" id="KRN21196.1"/>
    </source>
</evidence>
<feature type="domain" description="Mub B2-like" evidence="4">
    <location>
        <begin position="1958"/>
        <end position="2054"/>
    </location>
</feature>
<name>A0A0R2F7U6_9LACO</name>
<feature type="region of interest" description="Disordered" evidence="2">
    <location>
        <begin position="1203"/>
        <end position="1245"/>
    </location>
</feature>
<feature type="region of interest" description="Disordered" evidence="2">
    <location>
        <begin position="29"/>
        <end position="182"/>
    </location>
</feature>
<dbReference type="InterPro" id="IPR022263">
    <property type="entry name" value="KxYKxGKxW"/>
</dbReference>
<comment type="caution">
    <text evidence="5">The sequence shown here is derived from an EMBL/GenBank/DDBJ whole genome shotgun (WGS) entry which is preliminary data.</text>
</comment>
<feature type="region of interest" description="Disordered" evidence="2">
    <location>
        <begin position="1345"/>
        <end position="1384"/>
    </location>
</feature>
<feature type="domain" description="Mub B2-like" evidence="4">
    <location>
        <begin position="1673"/>
        <end position="1769"/>
    </location>
</feature>
<evidence type="ECO:0000259" key="4">
    <source>
        <dbReference type="Pfam" id="PF17966"/>
    </source>
</evidence>
<evidence type="ECO:0000256" key="2">
    <source>
        <dbReference type="SAM" id="MobiDB-lite"/>
    </source>
</evidence>
<feature type="compositionally biased region" description="Basic and acidic residues" evidence="2">
    <location>
        <begin position="1806"/>
        <end position="1816"/>
    </location>
</feature>
<feature type="domain" description="Mub B2-like" evidence="4">
    <location>
        <begin position="1387"/>
        <end position="1485"/>
    </location>
</feature>
<dbReference type="Pfam" id="PF19258">
    <property type="entry name" value="KxYKxGKxW_sig"/>
    <property type="match status" value="1"/>
</dbReference>
<gene>
    <name evidence="5" type="ORF">FD14_GL001322</name>
</gene>
<feature type="signal peptide" evidence="3">
    <location>
        <begin position="1"/>
        <end position="29"/>
    </location>
</feature>
<feature type="compositionally biased region" description="Low complexity" evidence="2">
    <location>
        <begin position="2056"/>
        <end position="2079"/>
    </location>
</feature>
<protein>
    <submittedName>
        <fullName evidence="5">Adhesion exoprotein</fullName>
    </submittedName>
</protein>
<evidence type="ECO:0000313" key="6">
    <source>
        <dbReference type="Proteomes" id="UP000051442"/>
    </source>
</evidence>
<proteinExistence type="predicted"/>
<dbReference type="PATRIC" id="fig|1423804.4.peg.1422"/>
<dbReference type="EMBL" id="AYZM01000125">
    <property type="protein sequence ID" value="KRN21196.1"/>
    <property type="molecule type" value="Genomic_DNA"/>
</dbReference>
<keyword evidence="6" id="KW-1185">Reference proteome</keyword>
<feature type="compositionally biased region" description="Gly residues" evidence="2">
    <location>
        <begin position="2080"/>
        <end position="2091"/>
    </location>
</feature>
<dbReference type="Pfam" id="PF17966">
    <property type="entry name" value="Muc_B2"/>
    <property type="match status" value="10"/>
</dbReference>
<feature type="chain" id="PRO_5006416817" evidence="3">
    <location>
        <begin position="30"/>
        <end position="2202"/>
    </location>
</feature>
<feature type="region of interest" description="Disordered" evidence="2">
    <location>
        <begin position="1773"/>
        <end position="1816"/>
    </location>
</feature>
<feature type="compositionally biased region" description="Gly residues" evidence="2">
    <location>
        <begin position="2108"/>
        <end position="2132"/>
    </location>
</feature>
<evidence type="ECO:0000256" key="1">
    <source>
        <dbReference type="ARBA" id="ARBA00022729"/>
    </source>
</evidence>
<sequence>MYKNGKNWIVAGIATTALGLAVSTVPAKAATSDTADPVVSAPAPSTTSGTGDEQTATLTTPAADATAAPQQPVADSTPQQATAESAQTTTSSEISADSTYQPVDSAPATPAASTDASSTATTKPASDSASTTATTPASGSGAGATATQSQSESTAPDQTPTIKQETSGNVNSTDNSSTTTAASASAATQQSIAAAAPSTAATKAVSAAVPAAPLVMSSVIIPATQVSAVNPGSVTMTNTALQEAIAIYKDKTNASTTAAGLTQVGGPGTNAFYTSPTVAIEFSGTPFSGNIATYPNALSTEVINGQIWVKGVTISATNTRTVNGKVELTPASVITVTVPNQNLAMTGTSSTFQQASGGVPSLFIESDAPGASPSVTVLTNIGDGFPKSISINATTKTATVGNADTITVSTSQYYTTGTSPTAVSASNRVYDGVFTIENIQLKPTVTWNPFSSTELAASGTGTAVGDTITIKSDDGKKSVTATVGSNWTWSADLAAAGFTATDGIYVVESNNIGDIPGAAAALQYGQDTRTIVYMDALTGAEIKSSQPTSMIVQAGGTPSGVSANSATITRGTYTQANGAAAVFPAIAKEDLEKIDGYLPATSGLTTIPGLLNGDVKQYVQLYPAVYTVDPDTVEDPNNPSTNVSPKDPNTPVKPGDPNSPVFPPGVSDNNLETIVPEILHYQDGETGETVASDYTTSLDFKRAASVDFSKTDSQGNPQVTYTDWRPVTTDTFAEVTNPVVRGYVTSKPVYPEVPVDVTQENPAYEDTVNYYPAEVIVGPKEPVEPSDPTGPKDQGDTVTDKPDDPRVYPNGVTKDDLNKSVDRTIHYVSALTGETLAPDEVTPAEYSRVALIRFDQLDENGNPTVYYQDWKGPTAYPDATSPTVTGYFTKTPVVEGVPVTVNSAPSEVTVVYYPNEIVVGPKEPDPDKPIDPSNPTGPKDEGDKIVPGDDNSPEYPAGVTAEDLNGQRTQTIHYVDKATGEKVAEDNTAIIEYTRTGLVDVQKGTVSYTDWTPAPGTFAAVASPVVEGKITFEPEVAAMDVAYTDTDKDITVFYYPAEIVVGPHDPDPNKPIDETNPTGPKDEGTTIVPGDEDGPKYPGGLTADDLNAKVTQTINYVDAVTGDPIAQTNNAELAFTRTGTLNVATGTVTYADWQPVTTDEFAAVTSPTVAGYYPNVSVVPAVKVTNETAPIVEVVKYYPAEIIVGPKDPDPNKPIDPSNPTGPKDEGTDVVPGDEDSPKYPGGLTADDLNVTKTQTIHYIDKLTGETVAKDNVATQAFERNGIVAVQTGQVTYTDWTPATANYPAVVNPTVAGKIALNPQVDAQAVTATDENTDMTVFYYPAEVIVGPHDPDPDKPIDPSNPTGPKDPGTSIVPGDEDGPKYPEGVTADKLNAKITQTVHYVDATTGDSVATDVTAELAFTRTGTVNVATGEVTYSPWVATTTDQFGEVVSPDVDGMFTLVKAIPAVTVTGDSQPIVETVKYYPKEIIVGPNEPDPNKPIDETNPTGPKDPGTSIVPGDEDSPKYPGGVTADDLKTSVTQTVHYIDAATGQPIAKDATAELAFTRTGTVDVQNGTVSYADWKAVTTDVFGEVVSPTVDGYYPLVTSIPATTVKGDSQPIVETVKYYPDQVIVGPKDPDPTKPIDPSNPTGPKDEGTDVVPGDEDSPKYPGGLTADDLNVTKTQTIHYIDKLTGETVAKDNVATQAFERNGIVAVQTGQVTYTDWTPATANYPAVVNPTVAGKITLNPQVDAQAVTATDENTDMTVFYYPAEVIVGPHDPDPDKPIDPSNPTGPKDPGTSIVPGDEDGPKYPEGVTEKDLNTIVTQTIHYVNAGTGETVAPDSAATLAFTRTGTVNVATGTVTYSPWTPVTTDQFAAVTSPSVAGLYPIVTTVDAVTVTGDTAPIVTTVKYYPAEIIVGPKDPDPNKPIDPSNPTGPKDPGTSIVPGDEDSPKYPGGLTQSDLNQIISRTINYLNPDGTKAADSVIQLVHYERQATLNVATGAVTYGDWTVVDSNVFPAVLSPTIQGYTPDLAIVAQLAVAPTDANTIVNVHYTAVPGTSTPETSTPGTSTPGTGIETPTPGGGNGSGGNETPGGTTPVIDTPIVDTGGTTGGGASAGTGDNGGNTKTGGSGGQVTATPTTPGAVKTPAATGTVTVGQSPTSNEQATLPQTDEANQATSLIGLLLMSALGLTGWKKRKKTDSK</sequence>
<feature type="compositionally biased region" description="Low complexity" evidence="2">
    <location>
        <begin position="104"/>
        <end position="151"/>
    </location>
</feature>
<dbReference type="Proteomes" id="UP000051442">
    <property type="component" value="Unassembled WGS sequence"/>
</dbReference>
<feature type="compositionally biased region" description="Low complexity" evidence="2">
    <location>
        <begin position="54"/>
        <end position="96"/>
    </location>
</feature>
<feature type="compositionally biased region" description="Polar residues" evidence="2">
    <location>
        <begin position="635"/>
        <end position="644"/>
    </location>
</feature>
<feature type="region of interest" description="Disordered" evidence="2">
    <location>
        <begin position="630"/>
        <end position="664"/>
    </location>
</feature>
<feature type="region of interest" description="Disordered" evidence="2">
    <location>
        <begin position="1630"/>
        <end position="1673"/>
    </location>
</feature>
<accession>A0A0R2F7U6</accession>
<feature type="compositionally biased region" description="Polar residues" evidence="2">
    <location>
        <begin position="152"/>
        <end position="175"/>
    </location>
</feature>
<dbReference type="InterPro" id="IPR041495">
    <property type="entry name" value="Mub_B2"/>
</dbReference>
<feature type="region of interest" description="Disordered" evidence="2">
    <location>
        <begin position="1916"/>
        <end position="1952"/>
    </location>
</feature>
<dbReference type="Gene3D" id="2.60.40.4300">
    <property type="match status" value="10"/>
</dbReference>
<keyword evidence="1 3" id="KW-0732">Signal</keyword>
<feature type="domain" description="Mub B2-like" evidence="4">
    <location>
        <begin position="812"/>
        <end position="915"/>
    </location>
</feature>
<feature type="domain" description="Mub B2-like" evidence="4">
    <location>
        <begin position="1245"/>
        <end position="1341"/>
    </location>
</feature>
<feature type="region of interest" description="Disordered" evidence="2">
    <location>
        <begin position="1063"/>
        <end position="1093"/>
    </location>
</feature>
<reference evidence="5 6" key="1">
    <citation type="journal article" date="2015" name="Genome Announc.">
        <title>Expanding the biotechnology potential of lactobacilli through comparative genomics of 213 strains and associated genera.</title>
        <authorList>
            <person name="Sun Z."/>
            <person name="Harris H.M."/>
            <person name="McCann A."/>
            <person name="Guo C."/>
            <person name="Argimon S."/>
            <person name="Zhang W."/>
            <person name="Yang X."/>
            <person name="Jeffery I.B."/>
            <person name="Cooney J.C."/>
            <person name="Kagawa T.F."/>
            <person name="Liu W."/>
            <person name="Song Y."/>
            <person name="Salvetti E."/>
            <person name="Wrobel A."/>
            <person name="Rasinkangas P."/>
            <person name="Parkhill J."/>
            <person name="Rea M.C."/>
            <person name="O'Sullivan O."/>
            <person name="Ritari J."/>
            <person name="Douillard F.P."/>
            <person name="Paul Ross R."/>
            <person name="Yang R."/>
            <person name="Briner A.E."/>
            <person name="Felis G.E."/>
            <person name="de Vos W.M."/>
            <person name="Barrangou R."/>
            <person name="Klaenhammer T.R."/>
            <person name="Caufield P.W."/>
            <person name="Cui Y."/>
            <person name="Zhang H."/>
            <person name="O'Toole P.W."/>
        </authorList>
    </citation>
    <scope>NUCLEOTIDE SEQUENCE [LARGE SCALE GENOMIC DNA]</scope>
    <source>
        <strain evidence="5 6">DSM 23365</strain>
    </source>
</reference>
<organism evidence="5 6">
    <name type="scientific">Secundilactobacillus similis DSM 23365 = JCM 2765</name>
    <dbReference type="NCBI Taxonomy" id="1423804"/>
    <lineage>
        <taxon>Bacteria</taxon>
        <taxon>Bacillati</taxon>
        <taxon>Bacillota</taxon>
        <taxon>Bacilli</taxon>
        <taxon>Lactobacillales</taxon>
        <taxon>Lactobacillaceae</taxon>
        <taxon>Secundilactobacillus</taxon>
    </lineage>
</organism>
<feature type="region of interest" description="Disordered" evidence="2">
    <location>
        <begin position="778"/>
        <end position="815"/>
    </location>
</feature>
<evidence type="ECO:0000256" key="3">
    <source>
        <dbReference type="SAM" id="SignalP"/>
    </source>
</evidence>
<feature type="region of interest" description="Disordered" evidence="2">
    <location>
        <begin position="2055"/>
        <end position="2146"/>
    </location>
</feature>
<feature type="region of interest" description="Disordered" evidence="2">
    <location>
        <begin position="919"/>
        <end position="960"/>
    </location>
</feature>
<feature type="domain" description="Mub B2-like" evidence="4">
    <location>
        <begin position="1102"/>
        <end position="1199"/>
    </location>
</feature>
<dbReference type="NCBIfam" id="TIGR03715">
    <property type="entry name" value="KxYKxGKxW"/>
    <property type="match status" value="1"/>
</dbReference>
<feature type="compositionally biased region" description="Basic and acidic residues" evidence="2">
    <location>
        <begin position="793"/>
        <end position="806"/>
    </location>
</feature>
<feature type="region of interest" description="Disordered" evidence="2">
    <location>
        <begin position="1488"/>
        <end position="1529"/>
    </location>
</feature>
<feature type="compositionally biased region" description="Basic and acidic residues" evidence="2">
    <location>
        <begin position="1064"/>
        <end position="1073"/>
    </location>
</feature>
<feature type="compositionally biased region" description="Basic and acidic residues" evidence="2">
    <location>
        <begin position="938"/>
        <end position="947"/>
    </location>
</feature>